<dbReference type="AlphaFoldDB" id="A0A1U9KQC8"/>
<dbReference type="PANTHER" id="PTHR34821">
    <property type="entry name" value="INNER MEMBRANE PROTEIN YDCZ"/>
    <property type="match status" value="1"/>
</dbReference>
<dbReference type="PANTHER" id="PTHR34821:SF2">
    <property type="entry name" value="INNER MEMBRANE PROTEIN YDCZ"/>
    <property type="match status" value="1"/>
</dbReference>
<dbReference type="Proteomes" id="UP000188604">
    <property type="component" value="Chromosome"/>
</dbReference>
<dbReference type="InterPro" id="IPR006750">
    <property type="entry name" value="YdcZ"/>
</dbReference>
<dbReference type="RefSeq" id="WP_077807018.1">
    <property type="nucleotide sequence ID" value="NZ_BJXS01000007.1"/>
</dbReference>
<dbReference type="OrthoDB" id="7864805at2"/>
<reference evidence="1 2" key="1">
    <citation type="submission" date="2016-03" db="EMBL/GenBank/DDBJ databases">
        <title>Acetic acid bacteria sequencing.</title>
        <authorList>
            <person name="Brandt J."/>
            <person name="Jakob F."/>
            <person name="Vogel R.F."/>
        </authorList>
    </citation>
    <scope>NUCLEOTIDE SEQUENCE [LARGE SCALE GENOMIC DNA]</scope>
    <source>
        <strain evidence="1 2">NBRC 101099</strain>
    </source>
</reference>
<sequence length="114" mass="11866">MTILIYLIVALGGVMTSIQSGTNAQLAKSLDRSWMVGLFTGALTAAVLAVVTLVSREGLPSSDRIAATPWWAWTGGLCGAVYVVSTLFFAQKLGSGVFTGLTVTAGIGRSWVGR</sequence>
<evidence type="ECO:0000313" key="2">
    <source>
        <dbReference type="Proteomes" id="UP000188604"/>
    </source>
</evidence>
<gene>
    <name evidence="1" type="ORF">A0U93_08660</name>
</gene>
<dbReference type="EMBL" id="CP014691">
    <property type="protein sequence ID" value="AQS88003.1"/>
    <property type="molecule type" value="Genomic_DNA"/>
</dbReference>
<keyword evidence="2" id="KW-1185">Reference proteome</keyword>
<dbReference type="GO" id="GO:0005886">
    <property type="term" value="C:plasma membrane"/>
    <property type="evidence" value="ECO:0007669"/>
    <property type="project" value="TreeGrafter"/>
</dbReference>
<proteinExistence type="predicted"/>
<accession>A0A1U9KQC8</accession>
<protein>
    <submittedName>
        <fullName evidence="1">Uncharacterized protein</fullName>
    </submittedName>
</protein>
<dbReference type="KEGG" id="nch:A0U93_08660"/>
<dbReference type="STRING" id="320497.A0U93_08660"/>
<organism evidence="1 2">
    <name type="scientific">Neoasaia chiangmaiensis</name>
    <dbReference type="NCBI Taxonomy" id="320497"/>
    <lineage>
        <taxon>Bacteria</taxon>
        <taxon>Pseudomonadati</taxon>
        <taxon>Pseudomonadota</taxon>
        <taxon>Alphaproteobacteria</taxon>
        <taxon>Acetobacterales</taxon>
        <taxon>Acetobacteraceae</taxon>
        <taxon>Neoasaia</taxon>
    </lineage>
</organism>
<dbReference type="Pfam" id="PF04657">
    <property type="entry name" value="DMT_YdcZ"/>
    <property type="match status" value="1"/>
</dbReference>
<name>A0A1U9KQC8_9PROT</name>
<evidence type="ECO:0000313" key="1">
    <source>
        <dbReference type="EMBL" id="AQS88003.1"/>
    </source>
</evidence>